<proteinExistence type="predicted"/>
<organism evidence="1 2">
    <name type="scientific">Brachionus plicatilis</name>
    <name type="common">Marine rotifer</name>
    <name type="synonym">Brachionus muelleri</name>
    <dbReference type="NCBI Taxonomy" id="10195"/>
    <lineage>
        <taxon>Eukaryota</taxon>
        <taxon>Metazoa</taxon>
        <taxon>Spiralia</taxon>
        <taxon>Gnathifera</taxon>
        <taxon>Rotifera</taxon>
        <taxon>Eurotatoria</taxon>
        <taxon>Monogononta</taxon>
        <taxon>Pseudotrocha</taxon>
        <taxon>Ploima</taxon>
        <taxon>Brachionidae</taxon>
        <taxon>Brachionus</taxon>
    </lineage>
</organism>
<accession>A0A3M7R6D2</accession>
<protein>
    <submittedName>
        <fullName evidence="1">Uncharacterized protein</fullName>
    </submittedName>
</protein>
<sequence>MKKMAKANIWDIDINPTDGIKFILYQARMVKEIQAEFKIDMLNDRVEVRKRRNALGNIWKFTTYNTLNSYFFNLNFQIKITDSDCDYILLDLKQYLQEINDLIDVFGLEGRILKLSTETKDNSRKIKSYYEIFSTEKNFQHLKDCSLQDIAFEIDAKSVIFCIRRGVYSQLFGLIDRINQIAEFMVNSVNPFCVQPSRYIFGQEINTQSFDWYLKEKLMKFINVFRNNKKYWISTN</sequence>
<evidence type="ECO:0000313" key="1">
    <source>
        <dbReference type="EMBL" id="RNA19009.1"/>
    </source>
</evidence>
<dbReference type="Proteomes" id="UP000276133">
    <property type="component" value="Unassembled WGS sequence"/>
</dbReference>
<reference evidence="1 2" key="1">
    <citation type="journal article" date="2018" name="Sci. Rep.">
        <title>Genomic signatures of local adaptation to the degree of environmental predictability in rotifers.</title>
        <authorList>
            <person name="Franch-Gras L."/>
            <person name="Hahn C."/>
            <person name="Garcia-Roger E.M."/>
            <person name="Carmona M.J."/>
            <person name="Serra M."/>
            <person name="Gomez A."/>
        </authorList>
    </citation>
    <scope>NUCLEOTIDE SEQUENCE [LARGE SCALE GENOMIC DNA]</scope>
    <source>
        <strain evidence="1">HYR1</strain>
    </source>
</reference>
<gene>
    <name evidence="1" type="ORF">BpHYR1_034630</name>
</gene>
<evidence type="ECO:0000313" key="2">
    <source>
        <dbReference type="Proteomes" id="UP000276133"/>
    </source>
</evidence>
<dbReference type="EMBL" id="REGN01004122">
    <property type="protein sequence ID" value="RNA19009.1"/>
    <property type="molecule type" value="Genomic_DNA"/>
</dbReference>
<name>A0A3M7R6D2_BRAPC</name>
<keyword evidence="2" id="KW-1185">Reference proteome</keyword>
<comment type="caution">
    <text evidence="1">The sequence shown here is derived from an EMBL/GenBank/DDBJ whole genome shotgun (WGS) entry which is preliminary data.</text>
</comment>
<dbReference type="AlphaFoldDB" id="A0A3M7R6D2"/>